<protein>
    <recommendedName>
        <fullName evidence="2">Fimbrial-type adhesion domain-containing protein</fullName>
    </recommendedName>
</protein>
<keyword evidence="4" id="KW-1185">Reference proteome</keyword>
<gene>
    <name evidence="3" type="ORF">LMG29542_02612</name>
</gene>
<dbReference type="Pfam" id="PF00419">
    <property type="entry name" value="Fimbrial"/>
    <property type="match status" value="1"/>
</dbReference>
<organism evidence="3 4">
    <name type="scientific">Paraburkholderia humisilvae</name>
    <dbReference type="NCBI Taxonomy" id="627669"/>
    <lineage>
        <taxon>Bacteria</taxon>
        <taxon>Pseudomonadati</taxon>
        <taxon>Pseudomonadota</taxon>
        <taxon>Betaproteobacteria</taxon>
        <taxon>Burkholderiales</taxon>
        <taxon>Burkholderiaceae</taxon>
        <taxon>Paraburkholderia</taxon>
    </lineage>
</organism>
<feature type="domain" description="Fimbrial-type adhesion" evidence="2">
    <location>
        <begin position="139"/>
        <end position="289"/>
    </location>
</feature>
<reference evidence="3 4" key="1">
    <citation type="submission" date="2020-04" db="EMBL/GenBank/DDBJ databases">
        <authorList>
            <person name="De Canck E."/>
        </authorList>
    </citation>
    <scope>NUCLEOTIDE SEQUENCE [LARGE SCALE GENOMIC DNA]</scope>
    <source>
        <strain evidence="3 4">LMG 29542</strain>
    </source>
</reference>
<dbReference type="GO" id="GO:0009289">
    <property type="term" value="C:pilus"/>
    <property type="evidence" value="ECO:0007669"/>
    <property type="project" value="InterPro"/>
</dbReference>
<evidence type="ECO:0000313" key="4">
    <source>
        <dbReference type="Proteomes" id="UP000494363"/>
    </source>
</evidence>
<dbReference type="AlphaFoldDB" id="A0A6J5DQI2"/>
<dbReference type="PANTHER" id="PTHR33420:SF3">
    <property type="entry name" value="FIMBRIAL SUBUNIT ELFA"/>
    <property type="match status" value="1"/>
</dbReference>
<name>A0A6J5DQI2_9BURK</name>
<dbReference type="InterPro" id="IPR050263">
    <property type="entry name" value="Bact_Fimbrial_Adh_Pro"/>
</dbReference>
<dbReference type="Proteomes" id="UP000494363">
    <property type="component" value="Unassembled WGS sequence"/>
</dbReference>
<dbReference type="InterPro" id="IPR000259">
    <property type="entry name" value="Adhesion_dom_fimbrial"/>
</dbReference>
<evidence type="ECO:0000259" key="2">
    <source>
        <dbReference type="Pfam" id="PF00419"/>
    </source>
</evidence>
<dbReference type="Gene3D" id="2.60.40.1090">
    <property type="entry name" value="Fimbrial-type adhesion domain"/>
    <property type="match status" value="1"/>
</dbReference>
<keyword evidence="1" id="KW-0732">Signal</keyword>
<dbReference type="InterPro" id="IPR036937">
    <property type="entry name" value="Adhesion_dom_fimbrial_sf"/>
</dbReference>
<evidence type="ECO:0000256" key="1">
    <source>
        <dbReference type="ARBA" id="ARBA00022729"/>
    </source>
</evidence>
<dbReference type="Gene3D" id="2.60.40.3310">
    <property type="match status" value="1"/>
</dbReference>
<sequence>MCDCRIGWRPRCASRISIPITCSIDPNGDWFVSASSSSYSLVPGFSDVYTIAGMGAGIGFRLRNSSGQALTAISNIKSNDTFDFGRAKTGANILAGSFEPVKTADATSGSFSFPAMVHVQNQEYANGSDSASRLNFGYTLTPTKVPSCSVSNPNVDVTLPAVSASDFKGVGTTTGVTSFSIGLDCEDNANPAITLTDSNMPTNQSVTLTSVSTSTAKGIGVQVLYNAQPLPLGPAPYSYSNSNTPITNRISLGSRSGATALALQGRYVQTDATVVPGTIRAVATFVLSYN</sequence>
<dbReference type="GO" id="GO:0043709">
    <property type="term" value="P:cell adhesion involved in single-species biofilm formation"/>
    <property type="evidence" value="ECO:0007669"/>
    <property type="project" value="TreeGrafter"/>
</dbReference>
<evidence type="ECO:0000313" key="3">
    <source>
        <dbReference type="EMBL" id="CAB3755511.1"/>
    </source>
</evidence>
<dbReference type="SUPFAM" id="SSF49401">
    <property type="entry name" value="Bacterial adhesins"/>
    <property type="match status" value="1"/>
</dbReference>
<dbReference type="EMBL" id="CADIKH010000010">
    <property type="protein sequence ID" value="CAB3755511.1"/>
    <property type="molecule type" value="Genomic_DNA"/>
</dbReference>
<proteinExistence type="predicted"/>
<dbReference type="PANTHER" id="PTHR33420">
    <property type="entry name" value="FIMBRIAL SUBUNIT ELFA-RELATED"/>
    <property type="match status" value="1"/>
</dbReference>
<accession>A0A6J5DQI2</accession>
<dbReference type="InterPro" id="IPR008966">
    <property type="entry name" value="Adhesion_dom_sf"/>
</dbReference>